<organism evidence="8 9">
    <name type="scientific">Candidatus Beckwithbacteria bacterium CG23_combo_of_CG06-09_8_20_14_all_34_8</name>
    <dbReference type="NCBI Taxonomy" id="1974497"/>
    <lineage>
        <taxon>Bacteria</taxon>
        <taxon>Candidatus Beckwithiibacteriota</taxon>
    </lineage>
</organism>
<dbReference type="GO" id="GO:0022625">
    <property type="term" value="C:cytosolic large ribosomal subunit"/>
    <property type="evidence" value="ECO:0007669"/>
    <property type="project" value="TreeGrafter"/>
</dbReference>
<proteinExistence type="inferred from homology"/>
<accession>A0A2H0B6T1</accession>
<evidence type="ECO:0000256" key="5">
    <source>
        <dbReference type="RuleBase" id="RU000660"/>
    </source>
</evidence>
<reference evidence="8 9" key="1">
    <citation type="submission" date="2017-09" db="EMBL/GenBank/DDBJ databases">
        <title>Depth-based differentiation of microbial function through sediment-hosted aquifers and enrichment of novel symbionts in the deep terrestrial subsurface.</title>
        <authorList>
            <person name="Probst A.J."/>
            <person name="Ladd B."/>
            <person name="Jarett J.K."/>
            <person name="Geller-Mcgrath D.E."/>
            <person name="Sieber C.M."/>
            <person name="Emerson J.B."/>
            <person name="Anantharaman K."/>
            <person name="Thomas B.C."/>
            <person name="Malmstrom R."/>
            <person name="Stieglmeier M."/>
            <person name="Klingl A."/>
            <person name="Woyke T."/>
            <person name="Ryan C.M."/>
            <person name="Banfield J.F."/>
        </authorList>
    </citation>
    <scope>NUCLEOTIDE SEQUENCE [LARGE SCALE GENOMIC DNA]</scope>
    <source>
        <strain evidence="8">CG23_combo_of_CG06-09_8_20_14_all_34_8</strain>
    </source>
</reference>
<gene>
    <name evidence="8" type="primary">rplQ</name>
    <name evidence="8" type="ORF">COX08_01390</name>
</gene>
<dbReference type="AlphaFoldDB" id="A0A2H0B6T1"/>
<dbReference type="Pfam" id="PF01196">
    <property type="entry name" value="Ribosomal_L17"/>
    <property type="match status" value="1"/>
</dbReference>
<evidence type="ECO:0000256" key="6">
    <source>
        <dbReference type="RuleBase" id="RU000661"/>
    </source>
</evidence>
<comment type="similarity">
    <text evidence="1 5">Belongs to the bacterial ribosomal protein bL17 family.</text>
</comment>
<dbReference type="InterPro" id="IPR036373">
    <property type="entry name" value="Ribosomal_bL17_sf"/>
</dbReference>
<dbReference type="InterPro" id="IPR000456">
    <property type="entry name" value="Ribosomal_bL17"/>
</dbReference>
<evidence type="ECO:0000313" key="9">
    <source>
        <dbReference type="Proteomes" id="UP000229459"/>
    </source>
</evidence>
<keyword evidence="3 5" id="KW-0687">Ribonucleoprotein</keyword>
<evidence type="ECO:0000256" key="7">
    <source>
        <dbReference type="SAM" id="MobiDB-lite"/>
    </source>
</evidence>
<evidence type="ECO:0000256" key="4">
    <source>
        <dbReference type="ARBA" id="ARBA00035494"/>
    </source>
</evidence>
<dbReference type="EMBL" id="PCSR01000033">
    <property type="protein sequence ID" value="PIP53339.1"/>
    <property type="molecule type" value="Genomic_DNA"/>
</dbReference>
<dbReference type="GO" id="GO:0003735">
    <property type="term" value="F:structural constituent of ribosome"/>
    <property type="evidence" value="ECO:0007669"/>
    <property type="project" value="InterPro"/>
</dbReference>
<comment type="caution">
    <text evidence="8">The sequence shown here is derived from an EMBL/GenBank/DDBJ whole genome shotgun (WGS) entry which is preliminary data.</text>
</comment>
<feature type="compositionally biased region" description="Basic and acidic residues" evidence="7">
    <location>
        <begin position="123"/>
        <end position="137"/>
    </location>
</feature>
<evidence type="ECO:0000256" key="2">
    <source>
        <dbReference type="ARBA" id="ARBA00022980"/>
    </source>
</evidence>
<dbReference type="GO" id="GO:0006412">
    <property type="term" value="P:translation"/>
    <property type="evidence" value="ECO:0007669"/>
    <property type="project" value="InterPro"/>
</dbReference>
<name>A0A2H0B6T1_9BACT</name>
<evidence type="ECO:0000313" key="8">
    <source>
        <dbReference type="EMBL" id="PIP53339.1"/>
    </source>
</evidence>
<dbReference type="PANTHER" id="PTHR14413:SF16">
    <property type="entry name" value="LARGE RIBOSOMAL SUBUNIT PROTEIN BL17M"/>
    <property type="match status" value="1"/>
</dbReference>
<sequence>MRHSIAGVKLNRDSSHRKALMRNQARQLLSLGTIETTITKGKLVISTVEKLLNKAKDGSLHVRRQLRADLVDATLVNKTCEMAKNLDDHSTGMVKMIRLGTRRGDNTMMVRLELTAKMPEKILEKDTKKSANKEKTVKKTAKKTK</sequence>
<dbReference type="SUPFAM" id="SSF64263">
    <property type="entry name" value="Prokaryotic ribosomal protein L17"/>
    <property type="match status" value="1"/>
</dbReference>
<dbReference type="NCBIfam" id="TIGR00059">
    <property type="entry name" value="L17"/>
    <property type="match status" value="1"/>
</dbReference>
<evidence type="ECO:0000256" key="1">
    <source>
        <dbReference type="ARBA" id="ARBA00008777"/>
    </source>
</evidence>
<feature type="region of interest" description="Disordered" evidence="7">
    <location>
        <begin position="123"/>
        <end position="145"/>
    </location>
</feature>
<dbReference type="Proteomes" id="UP000229459">
    <property type="component" value="Unassembled WGS sequence"/>
</dbReference>
<dbReference type="Gene3D" id="3.90.1030.10">
    <property type="entry name" value="Ribosomal protein L17"/>
    <property type="match status" value="1"/>
</dbReference>
<keyword evidence="2 5" id="KW-0689">Ribosomal protein</keyword>
<protein>
    <recommendedName>
        <fullName evidence="4 6">50S ribosomal protein L17</fullName>
    </recommendedName>
</protein>
<dbReference type="PANTHER" id="PTHR14413">
    <property type="entry name" value="RIBOSOMAL PROTEIN L17"/>
    <property type="match status" value="1"/>
</dbReference>
<evidence type="ECO:0000256" key="3">
    <source>
        <dbReference type="ARBA" id="ARBA00023274"/>
    </source>
</evidence>